<dbReference type="AlphaFoldDB" id="A0A8H6FC71"/>
<evidence type="ECO:0000313" key="2">
    <source>
        <dbReference type="EMBL" id="KAF6222498.1"/>
    </source>
</evidence>
<dbReference type="Proteomes" id="UP000578531">
    <property type="component" value="Unassembled WGS sequence"/>
</dbReference>
<dbReference type="RefSeq" id="XP_037157883.1">
    <property type="nucleotide sequence ID" value="XM_037315226.1"/>
</dbReference>
<comment type="caution">
    <text evidence="2">The sequence shown here is derived from an EMBL/GenBank/DDBJ whole genome shotgun (WGS) entry which is preliminary data.</text>
</comment>
<reference evidence="2 3" key="1">
    <citation type="journal article" date="2020" name="Genomics">
        <title>Complete, high-quality genomes from long-read metagenomic sequencing of two wolf lichen thalli reveals enigmatic genome architecture.</title>
        <authorList>
            <person name="McKenzie S.K."/>
            <person name="Walston R.F."/>
            <person name="Allen J.L."/>
        </authorList>
    </citation>
    <scope>NUCLEOTIDE SEQUENCE [LARGE SCALE GENOMIC DNA]</scope>
    <source>
        <strain evidence="2">WasteWater2</strain>
    </source>
</reference>
<dbReference type="EMBL" id="JACCJC010000152">
    <property type="protein sequence ID" value="KAF6222498.1"/>
    <property type="molecule type" value="Genomic_DNA"/>
</dbReference>
<dbReference type="GeneID" id="59295030"/>
<accession>A0A8H6FC71</accession>
<protein>
    <submittedName>
        <fullName evidence="2">Uncharacterized protein</fullName>
    </submittedName>
</protein>
<gene>
    <name evidence="2" type="ORF">HO173_013406</name>
</gene>
<sequence>MDRVLELDFGFDSRILGSEGEEEEEEQQQLTPTFDETQPQQHLAKEKTKYAWLQELAEHAADSLPKLRKVTLNERWKHPQGFAHVPFRWVLPTHLDELFEKSGVDVEVWMRRPSDYGNLDER</sequence>
<organism evidence="2 3">
    <name type="scientific">Letharia columbiana</name>
    <dbReference type="NCBI Taxonomy" id="112416"/>
    <lineage>
        <taxon>Eukaryota</taxon>
        <taxon>Fungi</taxon>
        <taxon>Dikarya</taxon>
        <taxon>Ascomycota</taxon>
        <taxon>Pezizomycotina</taxon>
        <taxon>Lecanoromycetes</taxon>
        <taxon>OSLEUM clade</taxon>
        <taxon>Lecanoromycetidae</taxon>
        <taxon>Lecanorales</taxon>
        <taxon>Lecanorineae</taxon>
        <taxon>Parmeliaceae</taxon>
        <taxon>Letharia</taxon>
    </lineage>
</organism>
<feature type="compositionally biased region" description="Polar residues" evidence="1">
    <location>
        <begin position="30"/>
        <end position="41"/>
    </location>
</feature>
<keyword evidence="3" id="KW-1185">Reference proteome</keyword>
<evidence type="ECO:0000256" key="1">
    <source>
        <dbReference type="SAM" id="MobiDB-lite"/>
    </source>
</evidence>
<proteinExistence type="predicted"/>
<evidence type="ECO:0000313" key="3">
    <source>
        <dbReference type="Proteomes" id="UP000578531"/>
    </source>
</evidence>
<feature type="region of interest" description="Disordered" evidence="1">
    <location>
        <begin position="16"/>
        <end position="41"/>
    </location>
</feature>
<name>A0A8H6FC71_9LECA</name>